<protein>
    <recommendedName>
        <fullName evidence="3">Terminase</fullName>
    </recommendedName>
</protein>
<comment type="caution">
    <text evidence="1">The sequence shown here is derived from an EMBL/GenBank/DDBJ whole genome shotgun (WGS) entry which is preliminary data.</text>
</comment>
<evidence type="ECO:0000313" key="1">
    <source>
        <dbReference type="EMBL" id="PUZ25031.1"/>
    </source>
</evidence>
<accession>A0A2T7BFG4</accession>
<sequence length="435" mass="50515">MLELDNLLPHQQKLKNEAKRFNVACCGRRFGKTVLAIDLLLEPDREDNGALAGYPVAYFAPTYKMLMEVWRDVVDACKPIIRTKNEQEKHIELITGGVIDMWSLDNIDSVRGRKYKRVIVDEAAIIPYLKDAWQKVLRPLLTDLEGDAWFFSTPNGKNFFFELYGNKEKFPDKWMSWQLPTSSNPKINPAELEESRATLPALAFAQEYLAQFVVDNLTQWLYAFDEPKHVKKHLPFIPSLPVYLAWDFNREPLSCSAWQFSQILGQPSSFIHCIREFGGNMQIKELCMHIRSTYPASIFFVTGDSSGNKGDVAYESRHDSAYSLIASYLQIGRRQLQPNTSNLTHENSRLLMNTMFQNYPNLYIDGTQCPNLINDCNIATVDPDKPHALLKDRKLYKMDYFDGSRYFFQKYFQAFAHKRYFKVVETTKDEDRLRQ</sequence>
<dbReference type="EMBL" id="QCYK01000002">
    <property type="protein sequence ID" value="PUZ25031.1"/>
    <property type="molecule type" value="Genomic_DNA"/>
</dbReference>
<dbReference type="Proteomes" id="UP000244450">
    <property type="component" value="Unassembled WGS sequence"/>
</dbReference>
<dbReference type="Gene3D" id="3.40.50.300">
    <property type="entry name" value="P-loop containing nucleotide triphosphate hydrolases"/>
    <property type="match status" value="1"/>
</dbReference>
<proteinExistence type="predicted"/>
<keyword evidence="2" id="KW-1185">Reference proteome</keyword>
<evidence type="ECO:0000313" key="2">
    <source>
        <dbReference type="Proteomes" id="UP000244450"/>
    </source>
</evidence>
<organism evidence="1 2">
    <name type="scientific">Chitinophaga parva</name>
    <dbReference type="NCBI Taxonomy" id="2169414"/>
    <lineage>
        <taxon>Bacteria</taxon>
        <taxon>Pseudomonadati</taxon>
        <taxon>Bacteroidota</taxon>
        <taxon>Chitinophagia</taxon>
        <taxon>Chitinophagales</taxon>
        <taxon>Chitinophagaceae</taxon>
        <taxon>Chitinophaga</taxon>
    </lineage>
</organism>
<reference evidence="1 2" key="1">
    <citation type="submission" date="2018-04" db="EMBL/GenBank/DDBJ databases">
        <title>Chitinophaga fuyangensis sp. nov., isolated from soil in a chemical factory.</title>
        <authorList>
            <person name="Chen K."/>
        </authorList>
    </citation>
    <scope>NUCLEOTIDE SEQUENCE [LARGE SCALE GENOMIC DNA]</scope>
    <source>
        <strain evidence="1 2">LY-1</strain>
    </source>
</reference>
<dbReference type="InterPro" id="IPR027417">
    <property type="entry name" value="P-loop_NTPase"/>
</dbReference>
<name>A0A2T7BFG4_9BACT</name>
<evidence type="ECO:0008006" key="3">
    <source>
        <dbReference type="Google" id="ProtNLM"/>
    </source>
</evidence>
<dbReference type="AlphaFoldDB" id="A0A2T7BFG4"/>
<gene>
    <name evidence="1" type="ORF">DCC81_12005</name>
</gene>